<reference evidence="3" key="1">
    <citation type="submission" date="2012-11" db="EMBL/GenBank/DDBJ databases">
        <authorList>
            <person name="Lucero-Rivera Y.E."/>
            <person name="Tovar-Ramirez D."/>
        </authorList>
    </citation>
    <scope>NUCLEOTIDE SEQUENCE [LARGE SCALE GENOMIC DNA]</scope>
    <source>
        <strain evidence="3">Araruama</strain>
    </source>
</reference>
<keyword evidence="1" id="KW-1133">Transmembrane helix</keyword>
<accession>A0A1V1PBB6</accession>
<evidence type="ECO:0000256" key="1">
    <source>
        <dbReference type="SAM" id="Phobius"/>
    </source>
</evidence>
<dbReference type="EMBL" id="ATBP01000175">
    <property type="protein sequence ID" value="ETR72177.1"/>
    <property type="molecule type" value="Genomic_DNA"/>
</dbReference>
<protein>
    <submittedName>
        <fullName evidence="2">Uncharacterized protein</fullName>
    </submittedName>
</protein>
<feature type="transmembrane region" description="Helical" evidence="1">
    <location>
        <begin position="16"/>
        <end position="35"/>
    </location>
</feature>
<evidence type="ECO:0000313" key="2">
    <source>
        <dbReference type="EMBL" id="ETR72177.1"/>
    </source>
</evidence>
<dbReference type="AlphaFoldDB" id="A0A1V1PBB6"/>
<gene>
    <name evidence="2" type="ORF">OMM_07663</name>
</gene>
<organism evidence="2 3">
    <name type="scientific">Candidatus Magnetoglobus multicellularis str. Araruama</name>
    <dbReference type="NCBI Taxonomy" id="890399"/>
    <lineage>
        <taxon>Bacteria</taxon>
        <taxon>Pseudomonadati</taxon>
        <taxon>Thermodesulfobacteriota</taxon>
        <taxon>Desulfobacteria</taxon>
        <taxon>Desulfobacterales</taxon>
        <taxon>Desulfobacteraceae</taxon>
        <taxon>Candidatus Magnetoglobus</taxon>
    </lineage>
</organism>
<name>A0A1V1PBB6_9BACT</name>
<sequence>MDITKPVTDLVASLNWNLLLPLIQGMVVFFVVIWIKNYIVSLHAWLNFKGSLNIGYGTWVRLPTSNSYVDGQITQANRHIIRVDTPELRIFIPTKTFRERDWALLKKDAFDKKTDKKS</sequence>
<keyword evidence="1" id="KW-0812">Transmembrane</keyword>
<dbReference type="Proteomes" id="UP000189670">
    <property type="component" value="Unassembled WGS sequence"/>
</dbReference>
<proteinExistence type="predicted"/>
<keyword evidence="1" id="KW-0472">Membrane</keyword>
<evidence type="ECO:0000313" key="3">
    <source>
        <dbReference type="Proteomes" id="UP000189670"/>
    </source>
</evidence>
<comment type="caution">
    <text evidence="2">The sequence shown here is derived from an EMBL/GenBank/DDBJ whole genome shotgun (WGS) entry which is preliminary data.</text>
</comment>